<dbReference type="GO" id="GO:0006606">
    <property type="term" value="P:protein import into nucleus"/>
    <property type="evidence" value="ECO:0007669"/>
    <property type="project" value="InterPro"/>
</dbReference>
<accession>A0A1R1PP41</accession>
<keyword evidence="5" id="KW-0677">Repeat</keyword>
<dbReference type="Pfam" id="PF03810">
    <property type="entry name" value="IBN_N"/>
    <property type="match status" value="1"/>
</dbReference>
<feature type="repeat" description="HEAT" evidence="8">
    <location>
        <begin position="166"/>
        <end position="205"/>
    </location>
</feature>
<keyword evidence="11" id="KW-1185">Reference proteome</keyword>
<keyword evidence="7" id="KW-0539">Nucleus</keyword>
<keyword evidence="6" id="KW-0653">Protein transport</keyword>
<dbReference type="InterPro" id="IPR001494">
    <property type="entry name" value="Importin-beta_N"/>
</dbReference>
<dbReference type="InterPro" id="IPR057672">
    <property type="entry name" value="TPR_IPO4/5"/>
</dbReference>
<dbReference type="Pfam" id="PF25574">
    <property type="entry name" value="TPR_IMB1"/>
    <property type="match status" value="1"/>
</dbReference>
<evidence type="ECO:0000256" key="6">
    <source>
        <dbReference type="ARBA" id="ARBA00022927"/>
    </source>
</evidence>
<evidence type="ECO:0000256" key="4">
    <source>
        <dbReference type="ARBA" id="ARBA00022490"/>
    </source>
</evidence>
<dbReference type="SMART" id="SM00913">
    <property type="entry name" value="IBN_N"/>
    <property type="match status" value="1"/>
</dbReference>
<dbReference type="SUPFAM" id="SSF48371">
    <property type="entry name" value="ARM repeat"/>
    <property type="match status" value="2"/>
</dbReference>
<keyword evidence="4" id="KW-0963">Cytoplasm</keyword>
<name>A0A1R1PP41_ZANCU</name>
<dbReference type="AlphaFoldDB" id="A0A1R1PP41"/>
<evidence type="ECO:0000256" key="2">
    <source>
        <dbReference type="ARBA" id="ARBA00004496"/>
    </source>
</evidence>
<dbReference type="InterPro" id="IPR034085">
    <property type="entry name" value="TOG"/>
</dbReference>
<protein>
    <submittedName>
        <fullName evidence="10">Putative importin subunit beta-4</fullName>
    </submittedName>
</protein>
<dbReference type="InterPro" id="IPR016024">
    <property type="entry name" value="ARM-type_fold"/>
</dbReference>
<feature type="domain" description="Importin N-terminal" evidence="9">
    <location>
        <begin position="57"/>
        <end position="95"/>
    </location>
</feature>
<dbReference type="Gene3D" id="1.25.10.10">
    <property type="entry name" value="Leucine-rich Repeat Variant"/>
    <property type="match status" value="1"/>
</dbReference>
<dbReference type="OrthoDB" id="7862313at2759"/>
<comment type="subcellular location">
    <subcellularLocation>
        <location evidence="2">Cytoplasm</location>
    </subcellularLocation>
    <subcellularLocation>
        <location evidence="1">Nucleus</location>
    </subcellularLocation>
</comment>
<comment type="caution">
    <text evidence="10">The sequence shown here is derived from an EMBL/GenBank/DDBJ whole genome shotgun (WGS) entry which is preliminary data.</text>
</comment>
<dbReference type="Proteomes" id="UP000188320">
    <property type="component" value="Unassembled WGS sequence"/>
</dbReference>
<dbReference type="InterPro" id="IPR021133">
    <property type="entry name" value="HEAT_type_2"/>
</dbReference>
<evidence type="ECO:0000313" key="11">
    <source>
        <dbReference type="Proteomes" id="UP000188320"/>
    </source>
</evidence>
<sequence length="1025" mass="112394">MDQSFLENLKVQLHNLVFANDTETLRTVTKKLNDEFYVHNECLPGLVEIATGAPEWQVRQLAAVELRKQISKLWEKQDEKVKQQVREHLLKKMFEEQEKLTQHGLGRAVTSIARIDVPNNAWPGLVEFLYESCNSPAVSHREIGIYVLDSLLEMISETISDNFQPLMDLLEKLLNDPESLQVRVTAMEAMCKVGEYIEEKREVTRFQETVPAMARVLETCLQAGDEDNASKCFEVLNILLLLETPLLNKHLGEFVEFGLTVGSNLDLDSNLRVMALNFLAWAATYKRTRIQKLKIVPGLIERIMVITKEEDSDDISEESPSRVALRVLNVLSTNMPPAQVFPIVWGHVVQYMQSADPLERKGGMLALAITVEGSVDFVRSQVSDLVGVVSAGLRDSDSRVQKAACMALGCFAEELAAEISTFHKELLPSIINILYTSTSADTGKHACNALDAILEGLGESTNEYLPTLVPQLIALVDNGPSDVKVTAMAAIGSAAHASGKGFLPFFTETMQRIGKAMTVTEGDDEISLRGVATDTAGTMAEMAGKEAFLPYLAEIVQLTFQGMKTQHATLRDCGFCFFGVISRVFDAELEPYLPHIVGEALATFATEETLGESDGVDLISDEAEDEDENSDFNVSTAAAEEKEIAADCVAELFASTRAKFLPYVSSIVPELLKLLVHYSDTTRKSAVSSLFVFITTFNSMGTKEPWVSGVPATVPLVENVTSIVEMSMPPIMEMWAEEDSTIVVTQILVELREAMSSVGPALIQNYVQPIVENLQLLLQKKALCQMPDFEDDDEPVAGELAEYDSLLIGAAGDCVSELSNVMGASFVPLLPSFIPLFQTFSSPACAVAERSMAVGCMSEITKNLGAEITPATEPLYSMFMQGLADPEAEVMSNSAYGIGVLVLNSTVDWSTQFENILKALWLLFSKNTNASNLLDNACGSVARLILKLPDLIPYSDVLPVWLSCLPLKEDHMEDAVVYDAICYLIDHRADAVAPFADPLKNVIHSALSDPLTSMSKPAQARLSSL</sequence>
<evidence type="ECO:0000256" key="7">
    <source>
        <dbReference type="ARBA" id="ARBA00023242"/>
    </source>
</evidence>
<dbReference type="Pfam" id="PF25780">
    <property type="entry name" value="TPR_IPO5"/>
    <property type="match status" value="1"/>
</dbReference>
<evidence type="ECO:0000313" key="10">
    <source>
        <dbReference type="EMBL" id="OMH82724.1"/>
    </source>
</evidence>
<gene>
    <name evidence="10" type="ORF">AX774_g3796</name>
</gene>
<reference evidence="11" key="1">
    <citation type="submission" date="2017-01" db="EMBL/GenBank/DDBJ databases">
        <authorList>
            <person name="Wang Y."/>
            <person name="White M."/>
            <person name="Kvist S."/>
            <person name="Moncalvo J.-M."/>
        </authorList>
    </citation>
    <scope>NUCLEOTIDE SEQUENCE [LARGE SCALE GENOMIC DNA]</scope>
    <source>
        <strain evidence="11">COL-18-3</strain>
    </source>
</reference>
<organism evidence="10 11">
    <name type="scientific">Zancudomyces culisetae</name>
    <name type="common">Gut fungus</name>
    <name type="synonym">Smittium culisetae</name>
    <dbReference type="NCBI Taxonomy" id="1213189"/>
    <lineage>
        <taxon>Eukaryota</taxon>
        <taxon>Fungi</taxon>
        <taxon>Fungi incertae sedis</taxon>
        <taxon>Zoopagomycota</taxon>
        <taxon>Kickxellomycotina</taxon>
        <taxon>Harpellomycetes</taxon>
        <taxon>Harpellales</taxon>
        <taxon>Legeriomycetaceae</taxon>
        <taxon>Zancudomyces</taxon>
    </lineage>
</organism>
<proteinExistence type="predicted"/>
<dbReference type="GO" id="GO:0005737">
    <property type="term" value="C:cytoplasm"/>
    <property type="evidence" value="ECO:0007669"/>
    <property type="project" value="UniProtKB-SubCell"/>
</dbReference>
<dbReference type="InterPro" id="IPR011989">
    <property type="entry name" value="ARM-like"/>
</dbReference>
<evidence type="ECO:0000256" key="1">
    <source>
        <dbReference type="ARBA" id="ARBA00004123"/>
    </source>
</evidence>
<dbReference type="PROSITE" id="PS50166">
    <property type="entry name" value="IMPORTIN_B_NT"/>
    <property type="match status" value="1"/>
</dbReference>
<dbReference type="GO" id="GO:0031267">
    <property type="term" value="F:small GTPase binding"/>
    <property type="evidence" value="ECO:0007669"/>
    <property type="project" value="InterPro"/>
</dbReference>
<dbReference type="PANTHER" id="PTHR10527">
    <property type="entry name" value="IMPORTIN BETA"/>
    <property type="match status" value="1"/>
</dbReference>
<evidence type="ECO:0000259" key="9">
    <source>
        <dbReference type="PROSITE" id="PS50166"/>
    </source>
</evidence>
<dbReference type="InterPro" id="IPR040122">
    <property type="entry name" value="Importin_beta"/>
</dbReference>
<dbReference type="EMBL" id="LSSK01000608">
    <property type="protein sequence ID" value="OMH82724.1"/>
    <property type="molecule type" value="Genomic_DNA"/>
</dbReference>
<dbReference type="InterPro" id="IPR058584">
    <property type="entry name" value="IMB1_TNPO1-like_TPR"/>
</dbReference>
<evidence type="ECO:0000256" key="5">
    <source>
        <dbReference type="ARBA" id="ARBA00022737"/>
    </source>
</evidence>
<evidence type="ECO:0000256" key="3">
    <source>
        <dbReference type="ARBA" id="ARBA00022448"/>
    </source>
</evidence>
<dbReference type="PROSITE" id="PS50077">
    <property type="entry name" value="HEAT_REPEAT"/>
    <property type="match status" value="1"/>
</dbReference>
<dbReference type="SMART" id="SM01349">
    <property type="entry name" value="TOG"/>
    <property type="match status" value="1"/>
</dbReference>
<keyword evidence="3" id="KW-0813">Transport</keyword>
<evidence type="ECO:0000256" key="8">
    <source>
        <dbReference type="PROSITE-ProRule" id="PRU00103"/>
    </source>
</evidence>